<keyword evidence="2" id="KW-1185">Reference proteome</keyword>
<dbReference type="SUPFAM" id="SSF51395">
    <property type="entry name" value="FMN-linked oxidoreductases"/>
    <property type="match status" value="1"/>
</dbReference>
<dbReference type="EMBL" id="JBAKAR010000286">
    <property type="protein sequence ID" value="MEL0615096.1"/>
    <property type="molecule type" value="Genomic_DNA"/>
</dbReference>
<evidence type="ECO:0000313" key="1">
    <source>
        <dbReference type="EMBL" id="MEL0615096.1"/>
    </source>
</evidence>
<feature type="non-terminal residue" evidence="1">
    <location>
        <position position="71"/>
    </location>
</feature>
<evidence type="ECO:0000313" key="2">
    <source>
        <dbReference type="Proteomes" id="UP001379949"/>
    </source>
</evidence>
<dbReference type="PANTHER" id="PTHR22893">
    <property type="entry name" value="NADH OXIDOREDUCTASE-RELATED"/>
    <property type="match status" value="1"/>
</dbReference>
<sequence length="71" mass="7743">VIGNEALTKAQAEGIIKSNTIDAVAFGKPYIANPDLVTRLEKDTELNELDTNTMYCSGPAGYTDYPFLETE</sequence>
<name>A0ABU9G9D7_9GAMM</name>
<comment type="caution">
    <text evidence="1">The sequence shown here is derived from an EMBL/GenBank/DDBJ whole genome shotgun (WGS) entry which is preliminary data.</text>
</comment>
<organism evidence="1 2">
    <name type="scientific">Marinomonas arenicola</name>
    <dbReference type="NCBI Taxonomy" id="569601"/>
    <lineage>
        <taxon>Bacteria</taxon>
        <taxon>Pseudomonadati</taxon>
        <taxon>Pseudomonadota</taxon>
        <taxon>Gammaproteobacteria</taxon>
        <taxon>Oceanospirillales</taxon>
        <taxon>Oceanospirillaceae</taxon>
        <taxon>Marinomonas</taxon>
    </lineage>
</organism>
<dbReference type="PANTHER" id="PTHR22893:SF91">
    <property type="entry name" value="NADPH DEHYDROGENASE 2-RELATED"/>
    <property type="match status" value="1"/>
</dbReference>
<dbReference type="InterPro" id="IPR013785">
    <property type="entry name" value="Aldolase_TIM"/>
</dbReference>
<protein>
    <submittedName>
        <fullName evidence="1">Alkene reductase</fullName>
    </submittedName>
</protein>
<accession>A0ABU9G9D7</accession>
<dbReference type="Gene3D" id="3.20.20.70">
    <property type="entry name" value="Aldolase class I"/>
    <property type="match status" value="1"/>
</dbReference>
<dbReference type="Proteomes" id="UP001379949">
    <property type="component" value="Unassembled WGS sequence"/>
</dbReference>
<gene>
    <name evidence="1" type="ORF">V6242_18355</name>
</gene>
<proteinExistence type="predicted"/>
<reference evidence="1 2" key="1">
    <citation type="submission" date="2024-02" db="EMBL/GenBank/DDBJ databases">
        <title>Bacteria isolated from the canopy kelp, Nereocystis luetkeana.</title>
        <authorList>
            <person name="Pfister C.A."/>
            <person name="Younker I.T."/>
            <person name="Light S.H."/>
        </authorList>
    </citation>
    <scope>NUCLEOTIDE SEQUENCE [LARGE SCALE GENOMIC DNA]</scope>
    <source>
        <strain evidence="1 2">TI.4.07</strain>
    </source>
</reference>
<dbReference type="InterPro" id="IPR045247">
    <property type="entry name" value="Oye-like"/>
</dbReference>
<feature type="non-terminal residue" evidence="1">
    <location>
        <position position="1"/>
    </location>
</feature>